<evidence type="ECO:0000313" key="1">
    <source>
        <dbReference type="EMBL" id="CAI38161.1"/>
    </source>
</evidence>
<dbReference type="OrthoDB" id="9809203at2"/>
<keyword evidence="1" id="KW-0456">Lyase</keyword>
<accession>Q4JSP6</accession>
<gene>
    <name evidence="1" type="primary">ocd</name>
    <name evidence="1" type="ordered locus">jk1979</name>
</gene>
<sequence>MEHLANSGPSLRVLTRSDLADIELPPEQVIRAVEDGYLALESGASRCPTKMMIDLPVESRDSIAFSMLGFDAARDLVGYKTSYRKGSDNRDQYYTTITLYDDETGLPYALMDCQKIGASRTPATTALIARECARSGATSVTMLGTGLQSMNTLAYLLTVLPNLQHLRLHGTHPEGVKDTLDVLQRWFPDRSVELIGTAKSLNNTSSDSISHAVTSAREIIAADTDAVRDAVSTSDITVVASGRAWHPKIHTSWIPEGGLLISVASKGVADGAVAEADRVIATSKGQFDLVGQRLLQGRNVQLDATLPDILASQVPGRISDSERIFAFCSGMIVTDIPIAHELAVRAFSAGRGSEVTLWS</sequence>
<evidence type="ECO:0000313" key="2">
    <source>
        <dbReference type="Proteomes" id="UP000000545"/>
    </source>
</evidence>
<organism evidence="1 2">
    <name type="scientific">Corynebacterium jeikeium (strain K411)</name>
    <dbReference type="NCBI Taxonomy" id="306537"/>
    <lineage>
        <taxon>Bacteria</taxon>
        <taxon>Bacillati</taxon>
        <taxon>Actinomycetota</taxon>
        <taxon>Actinomycetes</taxon>
        <taxon>Mycobacteriales</taxon>
        <taxon>Corynebacteriaceae</taxon>
        <taxon>Corynebacterium</taxon>
    </lineage>
</organism>
<dbReference type="Pfam" id="PF02423">
    <property type="entry name" value="OCD_Mu_crystall"/>
    <property type="match status" value="1"/>
</dbReference>
<dbReference type="GO" id="GO:0008473">
    <property type="term" value="F:ornithine cyclodeaminase activity"/>
    <property type="evidence" value="ECO:0007669"/>
    <property type="project" value="UniProtKB-EC"/>
</dbReference>
<dbReference type="GeneID" id="92739609"/>
<proteinExistence type="predicted"/>
<dbReference type="PIRSF" id="PIRSF001439">
    <property type="entry name" value="CryM"/>
    <property type="match status" value="1"/>
</dbReference>
<dbReference type="InterPro" id="IPR036291">
    <property type="entry name" value="NAD(P)-bd_dom_sf"/>
</dbReference>
<protein>
    <submittedName>
        <fullName evidence="1">Putative ornithine cyclodeaminase</fullName>
        <ecNumber evidence="1">4.3.1.12</ecNumber>
    </submittedName>
</protein>
<dbReference type="RefSeq" id="WP_011274262.1">
    <property type="nucleotide sequence ID" value="NC_007164.1"/>
</dbReference>
<dbReference type="GO" id="GO:0005737">
    <property type="term" value="C:cytoplasm"/>
    <property type="evidence" value="ECO:0007669"/>
    <property type="project" value="TreeGrafter"/>
</dbReference>
<dbReference type="InterPro" id="IPR003462">
    <property type="entry name" value="ODC_Mu_crystall"/>
</dbReference>
<dbReference type="Proteomes" id="UP000000545">
    <property type="component" value="Chromosome"/>
</dbReference>
<name>Q4JSP6_CORJK</name>
<dbReference type="KEGG" id="cjk:jk1979"/>
<dbReference type="AlphaFoldDB" id="Q4JSP6"/>
<dbReference type="SUPFAM" id="SSF51735">
    <property type="entry name" value="NAD(P)-binding Rossmann-fold domains"/>
    <property type="match status" value="1"/>
</dbReference>
<dbReference type="STRING" id="306537.jk1979"/>
<keyword evidence="2" id="KW-1185">Reference proteome</keyword>
<dbReference type="EMBL" id="CR931997">
    <property type="protein sequence ID" value="CAI38161.1"/>
    <property type="molecule type" value="Genomic_DNA"/>
</dbReference>
<dbReference type="EC" id="4.3.1.12" evidence="1"/>
<dbReference type="Gene3D" id="3.30.1780.10">
    <property type="entry name" value="ornithine cyclodeaminase, domain 1"/>
    <property type="match status" value="1"/>
</dbReference>
<dbReference type="InterPro" id="IPR023401">
    <property type="entry name" value="ODC_N"/>
</dbReference>
<dbReference type="HOGENOM" id="CLU_042088_3_1_11"/>
<dbReference type="PATRIC" id="fig|306537.10.peg.2009"/>
<reference evidence="1 2" key="1">
    <citation type="journal article" date="2005" name="J. Bacteriol.">
        <title>Complete genome sequence and analysis of the multiresistant nosocomial pathogen Corynebacterium jeikeium K411, a lipid-requiring bacterium of the human skin flora.</title>
        <authorList>
            <person name="Tauch A."/>
            <person name="Kaiser O."/>
            <person name="Hain T."/>
            <person name="Goesmann A."/>
            <person name="Weisshaar B."/>
            <person name="Albersmeier A."/>
            <person name="Bekel T."/>
            <person name="Bischoff N."/>
            <person name="Brune I."/>
            <person name="Chakraborty T."/>
            <person name="Kalinowski J."/>
            <person name="Meyer F."/>
            <person name="Rupp O."/>
            <person name="Schneiker S."/>
            <person name="Viehoever P."/>
            <person name="Puehler A."/>
        </authorList>
    </citation>
    <scope>NUCLEOTIDE SEQUENCE [LARGE SCALE GENOMIC DNA]</scope>
    <source>
        <strain evidence="1 2">K411</strain>
    </source>
</reference>
<dbReference type="Gene3D" id="3.40.50.720">
    <property type="entry name" value="NAD(P)-binding Rossmann-like Domain"/>
    <property type="match status" value="1"/>
</dbReference>
<dbReference type="eggNOG" id="COG2423">
    <property type="taxonomic scope" value="Bacteria"/>
</dbReference>
<dbReference type="PANTHER" id="PTHR13812:SF19">
    <property type="entry name" value="KETIMINE REDUCTASE MU-CRYSTALLIN"/>
    <property type="match status" value="1"/>
</dbReference>
<dbReference type="PANTHER" id="PTHR13812">
    <property type="entry name" value="KETIMINE REDUCTASE MU-CRYSTALLIN"/>
    <property type="match status" value="1"/>
</dbReference>